<dbReference type="InterPro" id="IPR039331">
    <property type="entry name" value="PAPs-like"/>
</dbReference>
<sequence length="391" mass="44541">MIKFFKSFLIICICILLGLTGIAQENIRINHEPYLQALTDNSVSIVWTSDKPAIAWVELAPEDGTHFYQEARPKYFASKDGFKKVGKLHEVKLTNLEPNTIYRYRVYCQEVLKHEGTDVLYGKTVATNVYRQEPLRFKTNGSKENISFAVVNDIHGRNDLLKNLIGQVDLKTTDFIVFNGDMVDNLLSEQQMFGGFLDTATALFADEIPIYYARGNHETRGPFAPEFSQYFPTSSGKLYYAFSIGDVCFVVLDSGEDKPDSDIEYNGIVDMDNYRSEQAIWLEEVLQSPMYTKAKYKIVISHMPPFGGWHGELDIADKFVPLLNEAGAQIMLSGHLHRHIVQKADNTTRFPVIVNKNDHILKVEVNSSFATFKMFDEEGKFIEEVKIDAQR</sequence>
<name>A0ABR7XTN0_9SPHI</name>
<dbReference type="Gene3D" id="3.60.21.10">
    <property type="match status" value="1"/>
</dbReference>
<proteinExistence type="predicted"/>
<dbReference type="PANTHER" id="PTHR22953:SF153">
    <property type="entry name" value="PURPLE ACID PHOSPHATASE"/>
    <property type="match status" value="1"/>
</dbReference>
<dbReference type="PANTHER" id="PTHR22953">
    <property type="entry name" value="ACID PHOSPHATASE RELATED"/>
    <property type="match status" value="1"/>
</dbReference>
<feature type="domain" description="Calcineurin-like phosphoesterase" evidence="2">
    <location>
        <begin position="147"/>
        <end position="338"/>
    </location>
</feature>
<dbReference type="SUPFAM" id="SSF56300">
    <property type="entry name" value="Metallo-dependent phosphatases"/>
    <property type="match status" value="1"/>
</dbReference>
<dbReference type="Pfam" id="PF00149">
    <property type="entry name" value="Metallophos"/>
    <property type="match status" value="1"/>
</dbReference>
<dbReference type="Pfam" id="PF16656">
    <property type="entry name" value="Pur_ac_phosph_N"/>
    <property type="match status" value="1"/>
</dbReference>
<dbReference type="InterPro" id="IPR008963">
    <property type="entry name" value="Purple_acid_Pase-like_N"/>
</dbReference>
<reference evidence="4 5" key="1">
    <citation type="submission" date="2020-08" db="EMBL/GenBank/DDBJ databases">
        <title>Sphingobacterium sp. DN00404 isolated from aquaculture water.</title>
        <authorList>
            <person name="Zhang M."/>
        </authorList>
    </citation>
    <scope>NUCLEOTIDE SEQUENCE [LARGE SCALE GENOMIC DNA]</scope>
    <source>
        <strain evidence="4 5">KCTC 42746</strain>
    </source>
</reference>
<dbReference type="InterPro" id="IPR004843">
    <property type="entry name" value="Calcineurin-like_PHP"/>
</dbReference>
<keyword evidence="1" id="KW-0732">Signal</keyword>
<dbReference type="RefSeq" id="WP_190313588.1">
    <property type="nucleotide sequence ID" value="NZ_JACNYL010000002.1"/>
</dbReference>
<feature type="domain" description="Purple acid phosphatase N-terminal" evidence="3">
    <location>
        <begin position="35"/>
        <end position="110"/>
    </location>
</feature>
<dbReference type="InterPro" id="IPR029052">
    <property type="entry name" value="Metallo-depent_PP-like"/>
</dbReference>
<evidence type="ECO:0000313" key="4">
    <source>
        <dbReference type="EMBL" id="MBD1421879.1"/>
    </source>
</evidence>
<dbReference type="InterPro" id="IPR015914">
    <property type="entry name" value="PAPs_N"/>
</dbReference>
<keyword evidence="5" id="KW-1185">Reference proteome</keyword>
<evidence type="ECO:0000259" key="3">
    <source>
        <dbReference type="Pfam" id="PF16656"/>
    </source>
</evidence>
<comment type="caution">
    <text evidence="4">The sequence shown here is derived from an EMBL/GenBank/DDBJ whole genome shotgun (WGS) entry which is preliminary data.</text>
</comment>
<dbReference type="Gene3D" id="2.60.40.380">
    <property type="entry name" value="Purple acid phosphatase-like, N-terminal"/>
    <property type="match status" value="1"/>
</dbReference>
<evidence type="ECO:0000313" key="5">
    <source>
        <dbReference type="Proteomes" id="UP000651112"/>
    </source>
</evidence>
<dbReference type="EMBL" id="JACNYL010000002">
    <property type="protein sequence ID" value="MBD1421879.1"/>
    <property type="molecule type" value="Genomic_DNA"/>
</dbReference>
<organism evidence="4 5">
    <name type="scientific">Sphingobacterium chuzhouense</name>
    <dbReference type="NCBI Taxonomy" id="1742264"/>
    <lineage>
        <taxon>Bacteria</taxon>
        <taxon>Pseudomonadati</taxon>
        <taxon>Bacteroidota</taxon>
        <taxon>Sphingobacteriia</taxon>
        <taxon>Sphingobacteriales</taxon>
        <taxon>Sphingobacteriaceae</taxon>
        <taxon>Sphingobacterium</taxon>
    </lineage>
</organism>
<evidence type="ECO:0000256" key="1">
    <source>
        <dbReference type="ARBA" id="ARBA00022729"/>
    </source>
</evidence>
<accession>A0ABR7XTN0</accession>
<dbReference type="Proteomes" id="UP000651112">
    <property type="component" value="Unassembled WGS sequence"/>
</dbReference>
<dbReference type="SUPFAM" id="SSF49363">
    <property type="entry name" value="Purple acid phosphatase, N-terminal domain"/>
    <property type="match status" value="1"/>
</dbReference>
<protein>
    <submittedName>
        <fullName evidence="4">Metallophosphoesterase</fullName>
    </submittedName>
</protein>
<evidence type="ECO:0000259" key="2">
    <source>
        <dbReference type="Pfam" id="PF00149"/>
    </source>
</evidence>
<gene>
    <name evidence="4" type="ORF">H8B21_09895</name>
</gene>